<feature type="region of interest" description="Disordered" evidence="1">
    <location>
        <begin position="297"/>
        <end position="321"/>
    </location>
</feature>
<accession>A0AAD5TTU1</accession>
<dbReference type="PANTHER" id="PTHR34826">
    <property type="entry name" value="UPF0590 PROTEIN C409.17C"/>
    <property type="match status" value="1"/>
</dbReference>
<evidence type="ECO:0000256" key="1">
    <source>
        <dbReference type="SAM" id="MobiDB-lite"/>
    </source>
</evidence>
<evidence type="ECO:0000313" key="4">
    <source>
        <dbReference type="Proteomes" id="UP001211065"/>
    </source>
</evidence>
<dbReference type="PANTHER" id="PTHR34826:SF2">
    <property type="entry name" value="UPF0590 PROTEIN C409.17C"/>
    <property type="match status" value="1"/>
</dbReference>
<organism evidence="3 4">
    <name type="scientific">Clydaea vesicula</name>
    <dbReference type="NCBI Taxonomy" id="447962"/>
    <lineage>
        <taxon>Eukaryota</taxon>
        <taxon>Fungi</taxon>
        <taxon>Fungi incertae sedis</taxon>
        <taxon>Chytridiomycota</taxon>
        <taxon>Chytridiomycota incertae sedis</taxon>
        <taxon>Chytridiomycetes</taxon>
        <taxon>Lobulomycetales</taxon>
        <taxon>Lobulomycetaceae</taxon>
        <taxon>Clydaea</taxon>
    </lineage>
</organism>
<dbReference type="Pfam" id="PF08588">
    <property type="entry name" value="Duc1"/>
    <property type="match status" value="1"/>
</dbReference>
<protein>
    <recommendedName>
        <fullName evidence="2">Domain of unknown function at the cortex 1 domain-containing protein</fullName>
    </recommendedName>
</protein>
<keyword evidence="4" id="KW-1185">Reference proteome</keyword>
<feature type="domain" description="Domain of unknown function at the cortex 1" evidence="2">
    <location>
        <begin position="14"/>
        <end position="291"/>
    </location>
</feature>
<proteinExistence type="predicted"/>
<gene>
    <name evidence="3" type="ORF">HK099_002026</name>
</gene>
<dbReference type="Proteomes" id="UP001211065">
    <property type="component" value="Unassembled WGS sequence"/>
</dbReference>
<reference evidence="3" key="1">
    <citation type="submission" date="2020-05" db="EMBL/GenBank/DDBJ databases">
        <title>Phylogenomic resolution of chytrid fungi.</title>
        <authorList>
            <person name="Stajich J.E."/>
            <person name="Amses K."/>
            <person name="Simmons R."/>
            <person name="Seto K."/>
            <person name="Myers J."/>
            <person name="Bonds A."/>
            <person name="Quandt C.A."/>
            <person name="Barry K."/>
            <person name="Liu P."/>
            <person name="Grigoriev I."/>
            <person name="Longcore J.E."/>
            <person name="James T.Y."/>
        </authorList>
    </citation>
    <scope>NUCLEOTIDE SEQUENCE</scope>
    <source>
        <strain evidence="3">JEL0476</strain>
    </source>
</reference>
<name>A0AAD5TTU1_9FUNG</name>
<dbReference type="AlphaFoldDB" id="A0AAD5TTU1"/>
<evidence type="ECO:0000259" key="2">
    <source>
        <dbReference type="Pfam" id="PF08588"/>
    </source>
</evidence>
<comment type="caution">
    <text evidence="3">The sequence shown here is derived from an EMBL/GenBank/DDBJ whole genome shotgun (WGS) entry which is preliminary data.</text>
</comment>
<sequence length="321" mass="37218">MNYLFGESDTIKRKLRCRIGPDTKNLQTYNINDEVTPHFIDNEIFTGNFVVRVKGFKGFTRDNSTPITDLPYFKNKKRMFSIQFSGRFKQEFTAEDIVFGTEFEHKVSPPTGAWVAIKFATLIDPALQTDIYCDKPWLYSPLLCAMNIVKINKNEVMPLVRNETTSCPSSECLLTPSPKELLGEWVWKGENDLMEDNRLLLPEVMQNVFASDDIAERRKYFQKAENREKKVFLKDRVYNFEIFAPFIDLNTFDLNLGININIFRYLNDQPLRLMAKSQALNKSIFVIEFDLLEDPNADKDSVRSKASVKSTNSLNKEPKKK</sequence>
<dbReference type="InterPro" id="IPR013897">
    <property type="entry name" value="Duc1"/>
</dbReference>
<dbReference type="EMBL" id="JADGJW010001638">
    <property type="protein sequence ID" value="KAJ3201997.1"/>
    <property type="molecule type" value="Genomic_DNA"/>
</dbReference>
<evidence type="ECO:0000313" key="3">
    <source>
        <dbReference type="EMBL" id="KAJ3201997.1"/>
    </source>
</evidence>